<gene>
    <name evidence="1" type="ORF">POL58_32325</name>
</gene>
<dbReference type="Pfam" id="PF00805">
    <property type="entry name" value="Pentapeptide"/>
    <property type="match status" value="1"/>
</dbReference>
<protein>
    <submittedName>
        <fullName evidence="1">Pentapeptide repeat-containing protein</fullName>
    </submittedName>
</protein>
<dbReference type="PANTHER" id="PTHR42999:SF1">
    <property type="entry name" value="PENTAPEPTIDE REPEAT-CONTAINING PROTEIN"/>
    <property type="match status" value="1"/>
</dbReference>
<dbReference type="PANTHER" id="PTHR42999">
    <property type="entry name" value="ANTIBIOTIC RESISTANCE PROTEIN MCBG"/>
    <property type="match status" value="1"/>
</dbReference>
<sequence length="209" mass="23694">MNTFETLPDDDSFEDVLFSRLDLQGQDIGAREFTGCTFRNCKAQEFGLRNCRFEECTFEGCDLTRMRPQGMRALSIQFRNCKLMGVEFSDLGQFPRLGFDECTLQFASFVTVSMRKTVFVGCRITEANFFEVDLSESTFHACDLAQSVFRDCKLRKADFSQAKGLFLDPAVNEAREAIVPLETAALLAMHHGLRVSGFGEAQTSRIRRK</sequence>
<dbReference type="Pfam" id="PF13599">
    <property type="entry name" value="Pentapeptide_4"/>
    <property type="match status" value="1"/>
</dbReference>
<reference evidence="1 2" key="1">
    <citation type="submission" date="2022-11" db="EMBL/GenBank/DDBJ databases">
        <title>Minimal conservation of predation-associated metabolite biosynthetic gene clusters underscores biosynthetic potential of Myxococcota including descriptions for ten novel species: Archangium lansinium sp. nov., Myxococcus landrumus sp. nov., Nannocystis bai.</title>
        <authorList>
            <person name="Ahearne A."/>
            <person name="Stevens C."/>
            <person name="Dowd S."/>
        </authorList>
    </citation>
    <scope>NUCLEOTIDE SEQUENCE [LARGE SCALE GENOMIC DNA]</scope>
    <source>
        <strain evidence="1 2">NCELM</strain>
    </source>
</reference>
<keyword evidence="2" id="KW-1185">Reference proteome</keyword>
<dbReference type="InterPro" id="IPR052949">
    <property type="entry name" value="PA_immunity-related"/>
</dbReference>
<dbReference type="SUPFAM" id="SSF141571">
    <property type="entry name" value="Pentapeptide repeat-like"/>
    <property type="match status" value="1"/>
</dbReference>
<proteinExistence type="predicted"/>
<dbReference type="EMBL" id="JAQNDN010000019">
    <property type="protein sequence ID" value="MDC0672481.1"/>
    <property type="molecule type" value="Genomic_DNA"/>
</dbReference>
<comment type="caution">
    <text evidence="1">The sequence shown here is derived from an EMBL/GenBank/DDBJ whole genome shotgun (WGS) entry which is preliminary data.</text>
</comment>
<accession>A0ABT5BEB7</accession>
<organism evidence="1 2">
    <name type="scientific">Nannocystis radixulma</name>
    <dbReference type="NCBI Taxonomy" id="2995305"/>
    <lineage>
        <taxon>Bacteria</taxon>
        <taxon>Pseudomonadati</taxon>
        <taxon>Myxococcota</taxon>
        <taxon>Polyangia</taxon>
        <taxon>Nannocystales</taxon>
        <taxon>Nannocystaceae</taxon>
        <taxon>Nannocystis</taxon>
    </lineage>
</organism>
<name>A0ABT5BEB7_9BACT</name>
<dbReference type="Gene3D" id="2.160.20.80">
    <property type="entry name" value="E3 ubiquitin-protein ligase SopA"/>
    <property type="match status" value="1"/>
</dbReference>
<dbReference type="RefSeq" id="WP_272004249.1">
    <property type="nucleotide sequence ID" value="NZ_JAQNDN010000019.1"/>
</dbReference>
<dbReference type="Proteomes" id="UP001217838">
    <property type="component" value="Unassembled WGS sequence"/>
</dbReference>
<evidence type="ECO:0000313" key="2">
    <source>
        <dbReference type="Proteomes" id="UP001217838"/>
    </source>
</evidence>
<dbReference type="InterPro" id="IPR001646">
    <property type="entry name" value="5peptide_repeat"/>
</dbReference>
<evidence type="ECO:0000313" key="1">
    <source>
        <dbReference type="EMBL" id="MDC0672481.1"/>
    </source>
</evidence>